<dbReference type="Pfam" id="PF06808">
    <property type="entry name" value="DctM"/>
    <property type="match status" value="1"/>
</dbReference>
<keyword evidence="1" id="KW-1133">Transmembrane helix</keyword>
<keyword evidence="4" id="KW-1185">Reference proteome</keyword>
<organism evidence="3 4">
    <name type="scientific">Desulfuromonas soudanensis</name>
    <dbReference type="NCBI Taxonomy" id="1603606"/>
    <lineage>
        <taxon>Bacteria</taxon>
        <taxon>Pseudomonadati</taxon>
        <taxon>Thermodesulfobacteriota</taxon>
        <taxon>Desulfuromonadia</taxon>
        <taxon>Desulfuromonadales</taxon>
        <taxon>Desulfuromonadaceae</taxon>
        <taxon>Desulfuromonas</taxon>
    </lineage>
</organism>
<dbReference type="EMBL" id="CP010802">
    <property type="protein sequence ID" value="ALC17848.1"/>
    <property type="molecule type" value="Genomic_DNA"/>
</dbReference>
<feature type="transmembrane region" description="Helical" evidence="1">
    <location>
        <begin position="322"/>
        <end position="347"/>
    </location>
</feature>
<evidence type="ECO:0000256" key="1">
    <source>
        <dbReference type="SAM" id="Phobius"/>
    </source>
</evidence>
<feature type="transmembrane region" description="Helical" evidence="1">
    <location>
        <begin position="531"/>
        <end position="555"/>
    </location>
</feature>
<feature type="transmembrane region" description="Helical" evidence="1">
    <location>
        <begin position="132"/>
        <end position="159"/>
    </location>
</feature>
<dbReference type="PANTHER" id="PTHR43849">
    <property type="entry name" value="BLL3936 PROTEIN"/>
    <property type="match status" value="1"/>
</dbReference>
<evidence type="ECO:0000313" key="4">
    <source>
        <dbReference type="Proteomes" id="UP000057158"/>
    </source>
</evidence>
<feature type="transmembrane region" description="Helical" evidence="1">
    <location>
        <begin position="394"/>
        <end position="421"/>
    </location>
</feature>
<dbReference type="InterPro" id="IPR011853">
    <property type="entry name" value="TRAP_DctM-Dct_fused"/>
</dbReference>
<dbReference type="Gene3D" id="2.40.50.100">
    <property type="match status" value="1"/>
</dbReference>
<feature type="transmembrane region" description="Helical" evidence="1">
    <location>
        <begin position="368"/>
        <end position="388"/>
    </location>
</feature>
<dbReference type="AlphaFoldDB" id="A0A0M5IWH1"/>
<feature type="transmembrane region" description="Helical" evidence="1">
    <location>
        <begin position="775"/>
        <end position="794"/>
    </location>
</feature>
<proteinExistence type="predicted"/>
<evidence type="ECO:0000259" key="2">
    <source>
        <dbReference type="Pfam" id="PF06808"/>
    </source>
</evidence>
<dbReference type="RefSeq" id="WP_053551828.1">
    <property type="nucleotide sequence ID" value="NZ_CP010802.1"/>
</dbReference>
<sequence>MSEDVDEIASLTAEEKKKLKALMEKDAKSFRTPTGFWHWVTALLGAFMVLFYFYAAGVTTVGTQYHLGIYVFITYVLVFLLYPAGGPVIRALLGLLLGAIISCVVAILFVFPDVATFHERLMGIGEAFGDEGLGAALTASASLWPLALGTLAVAVALFFCDRAILARARQVPSLSDVLFAVASGGAVVYWITQFEVLNYRAGAETELDALLSVAGVLLSLEVCRRVLGWSMTFIGATMLAFAYFGPHLPEILAHRGFGIERISTALFLTTNGVFGVMANVLATYVILFIFFGAFLHKSGAGRFFIDLPLAIAGNSTGGPAKVAVIASALFGSVSGSAIANTVSTGAFTIPLMKKAGFKPHVAGAIEPAASIGGMFLPPIMGAGGFLMAELTGLPYSYIMMISVGPALLYFFSVFCMIHFEASKLGLKGIDEDIPPWRTVLKNDWYFSIPLILMTILMIIGRSPGFSAFWSTLSCIAISWVKKETRMGPKEIWEAILTGARNTLIIGATVGVIGIIVGIISLTGMGLKFSDIIITMSGDSLILALILITLASLVLGMGVPVTAAYLIVAVLAVPALGTFGVPIVCAHMIVYWLSQDSNITPPVCVAAYAGAAIAGSDPWKTGWTAFKFAKLLYVMPLLFAFTPSILFQGKLNVIEVPELANGAPFATVLKINPQEGGEYQPDDIVALLQAGDQTMEVRAEKNARVLQITQNPGAMVSPGDSLLRGEITPTPLRITMSFVSAILGTIAFSSLTMFYWIRRTSLVEWLLLAPATVLLYWPTIVTDIAGIVLVGLVWFMQRSKNKRDQALVATA</sequence>
<feature type="transmembrane region" description="Helical" evidence="1">
    <location>
        <begin position="91"/>
        <end position="112"/>
    </location>
</feature>
<feature type="transmembrane region" description="Helical" evidence="1">
    <location>
        <begin position="627"/>
        <end position="646"/>
    </location>
</feature>
<feature type="transmembrane region" description="Helical" evidence="1">
    <location>
        <begin position="502"/>
        <end position="525"/>
    </location>
</feature>
<reference evidence="3 4" key="1">
    <citation type="submission" date="2015-07" db="EMBL/GenBank/DDBJ databases">
        <title>Isolation and Genomic Characterization of a Novel Halophilic Metal-Reducing Deltaproteobacterium from the Deep Subsurface.</title>
        <authorList>
            <person name="Badalamenti J.P."/>
            <person name="Summers Z.M."/>
            <person name="Gralnick J.A."/>
            <person name="Bond D.R."/>
        </authorList>
    </citation>
    <scope>NUCLEOTIDE SEQUENCE [LARGE SCALE GENOMIC DNA]</scope>
    <source>
        <strain evidence="3 4">WTL</strain>
    </source>
</reference>
<dbReference type="KEGG" id="des:DSOUD_3123"/>
<feature type="transmembrane region" description="Helical" evidence="1">
    <location>
        <begin position="562"/>
        <end position="592"/>
    </location>
</feature>
<dbReference type="InterPro" id="IPR010656">
    <property type="entry name" value="DctM"/>
</dbReference>
<dbReference type="SUPFAM" id="SSF51230">
    <property type="entry name" value="Single hybrid motif"/>
    <property type="match status" value="1"/>
</dbReference>
<dbReference type="InterPro" id="IPR011053">
    <property type="entry name" value="Single_hybrid_motif"/>
</dbReference>
<feature type="transmembrane region" description="Helical" evidence="1">
    <location>
        <begin position="265"/>
        <end position="294"/>
    </location>
</feature>
<keyword evidence="1" id="KW-0812">Transmembrane</keyword>
<protein>
    <submittedName>
        <fullName evidence="3">TRAP transporter, 4TM/12TM fusion protein</fullName>
    </submittedName>
</protein>
<dbReference type="PANTHER" id="PTHR43849:SF2">
    <property type="entry name" value="BLL3936 PROTEIN"/>
    <property type="match status" value="1"/>
</dbReference>
<dbReference type="NCBIfam" id="TIGR02123">
    <property type="entry name" value="TRAP_fused"/>
    <property type="match status" value="1"/>
</dbReference>
<evidence type="ECO:0000313" key="3">
    <source>
        <dbReference type="EMBL" id="ALC17848.1"/>
    </source>
</evidence>
<feature type="transmembrane region" description="Helical" evidence="1">
    <location>
        <begin position="226"/>
        <end position="244"/>
    </location>
</feature>
<dbReference type="OrthoDB" id="9759894at2"/>
<feature type="transmembrane region" description="Helical" evidence="1">
    <location>
        <begin position="733"/>
        <end position="755"/>
    </location>
</feature>
<gene>
    <name evidence="3" type="ORF">DSOUD_3123</name>
</gene>
<feature type="transmembrane region" description="Helical" evidence="1">
    <location>
        <begin position="67"/>
        <end position="84"/>
    </location>
</feature>
<accession>A0A0M5IWH1</accession>
<feature type="domain" description="TRAP C4-dicarboxylate transport system permease DctM subunit" evidence="2">
    <location>
        <begin position="215"/>
        <end position="643"/>
    </location>
</feature>
<dbReference type="STRING" id="1603606.DSOUD_3123"/>
<dbReference type="PATRIC" id="fig|1603606.3.peg.3368"/>
<dbReference type="Proteomes" id="UP000057158">
    <property type="component" value="Chromosome"/>
</dbReference>
<name>A0A0M5IWH1_9BACT</name>
<feature type="transmembrane region" description="Helical" evidence="1">
    <location>
        <begin position="36"/>
        <end position="55"/>
    </location>
</feature>
<keyword evidence="1" id="KW-0472">Membrane</keyword>